<dbReference type="SUPFAM" id="SSF55486">
    <property type="entry name" value="Metalloproteases ('zincins'), catalytic domain"/>
    <property type="match status" value="1"/>
</dbReference>
<protein>
    <recommendedName>
        <fullName evidence="5">Aminopeptidase N</fullName>
        <ecNumber evidence="4">3.4.11.2</ecNumber>
    </recommendedName>
    <alternativeName>
        <fullName evidence="12">Alanine aminopeptidase</fullName>
    </alternativeName>
    <alternativeName>
        <fullName evidence="13">Lysyl aminopeptidase</fullName>
    </alternativeName>
</protein>
<sequence length="429" mass="47537">MTVDPYTPHSGDRRYGVLHYDLAIDYRVTTNRLVGTATIRLRMQESAAHISFDLIGLKATKVRVTGDRAASFRQDDRRLKVIFGAERASGREVTVSIDYTGAPGPRRTRWGLLGWEELEDGVIVASQPTGAPTWFPCNDIPSDKATYRLAFTADPEYTVVSGGAATRSTQRGRTRWTFEQPVPTATYLMTVQIGRYDDDRVALGDTPGRLFHPRPLAARVRADFADLPAMMSAFVEAFGPYPYESYKVVITPDALEIPLEAQGMAIFGANHIDGRGGSERLIAHELAHQWFGNSVGVARWQDIWLNEGYACYSEWLWSEAGGGATAHANAVEHHARLRALPHDLVLSDPGADDMFDDRVYKRGALTLHALRLTVGDELFFALTREWTSRFAGLAVTSDDFLGLVDELAGGQARELVRSWIDERALPALP</sequence>
<evidence type="ECO:0000259" key="14">
    <source>
        <dbReference type="Pfam" id="PF01433"/>
    </source>
</evidence>
<dbReference type="GO" id="GO:0016020">
    <property type="term" value="C:membrane"/>
    <property type="evidence" value="ECO:0007669"/>
    <property type="project" value="TreeGrafter"/>
</dbReference>
<keyword evidence="17" id="KW-1185">Reference proteome</keyword>
<dbReference type="InterPro" id="IPR001930">
    <property type="entry name" value="Peptidase_M1"/>
</dbReference>
<gene>
    <name evidence="16" type="primary">pepN_1</name>
    <name evidence="16" type="ORF">RN50_02385</name>
</gene>
<reference evidence="16 17" key="1">
    <citation type="submission" date="2015-02" db="EMBL/GenBank/DDBJ databases">
        <title>Draft genome sequences of ten Microbacterium spp. with emphasis on heavy metal contaminated environments.</title>
        <authorList>
            <person name="Corretto E."/>
        </authorList>
    </citation>
    <scope>NUCLEOTIDE SEQUENCE [LARGE SCALE GENOMIC DNA]</scope>
    <source>
        <strain evidence="16 17">DSM 12966</strain>
    </source>
</reference>
<name>A0A0F0KIK7_9MICO</name>
<dbReference type="PANTHER" id="PTHR11533">
    <property type="entry name" value="PROTEASE M1 ZINC METALLOPROTEASE"/>
    <property type="match status" value="1"/>
</dbReference>
<dbReference type="RefSeq" id="WP_045254741.1">
    <property type="nucleotide sequence ID" value="NZ_CP031425.1"/>
</dbReference>
<dbReference type="CDD" id="cd09603">
    <property type="entry name" value="M1_APN_like"/>
    <property type="match status" value="1"/>
</dbReference>
<comment type="catalytic activity">
    <reaction evidence="1">
        <text>Release of an N-terminal amino acid, Xaa-|-Yaa- from a peptide, amide or arylamide. Xaa is preferably Ala, but may be most amino acids including Pro (slow action). When a terminal hydrophobic residue is followed by a prolyl residue, the two may be released as an intact Xaa-Pro dipeptide.</text>
        <dbReference type="EC" id="3.4.11.2"/>
    </reaction>
</comment>
<comment type="similarity">
    <text evidence="3">Belongs to the peptidase M1 family.</text>
</comment>
<evidence type="ECO:0000256" key="5">
    <source>
        <dbReference type="ARBA" id="ARBA00015611"/>
    </source>
</evidence>
<dbReference type="InterPro" id="IPR050344">
    <property type="entry name" value="Peptidase_M1_aminopeptidases"/>
</dbReference>
<dbReference type="AlphaFoldDB" id="A0A0F0KIK7"/>
<dbReference type="GO" id="GO:0008270">
    <property type="term" value="F:zinc ion binding"/>
    <property type="evidence" value="ECO:0007669"/>
    <property type="project" value="InterPro"/>
</dbReference>
<dbReference type="Pfam" id="PF17900">
    <property type="entry name" value="Peptidase_M1_N"/>
    <property type="match status" value="1"/>
</dbReference>
<evidence type="ECO:0000256" key="1">
    <source>
        <dbReference type="ARBA" id="ARBA00000098"/>
    </source>
</evidence>
<dbReference type="GO" id="GO:0005615">
    <property type="term" value="C:extracellular space"/>
    <property type="evidence" value="ECO:0007669"/>
    <property type="project" value="TreeGrafter"/>
</dbReference>
<feature type="domain" description="Peptidase M1 membrane alanine aminopeptidase" evidence="14">
    <location>
        <begin position="235"/>
        <end position="419"/>
    </location>
</feature>
<dbReference type="InterPro" id="IPR027268">
    <property type="entry name" value="Peptidase_M4/M1_CTD_sf"/>
</dbReference>
<evidence type="ECO:0000256" key="9">
    <source>
        <dbReference type="ARBA" id="ARBA00022801"/>
    </source>
</evidence>
<dbReference type="PATRIC" id="fig|104336.4.peg.2429"/>
<dbReference type="InterPro" id="IPR045357">
    <property type="entry name" value="Aminopeptidase_N-like_N"/>
</dbReference>
<proteinExistence type="inferred from homology"/>
<dbReference type="GO" id="GO:0070006">
    <property type="term" value="F:metalloaminopeptidase activity"/>
    <property type="evidence" value="ECO:0007669"/>
    <property type="project" value="TreeGrafter"/>
</dbReference>
<dbReference type="GO" id="GO:0043171">
    <property type="term" value="P:peptide catabolic process"/>
    <property type="evidence" value="ECO:0007669"/>
    <property type="project" value="TreeGrafter"/>
</dbReference>
<dbReference type="GO" id="GO:0005737">
    <property type="term" value="C:cytoplasm"/>
    <property type="evidence" value="ECO:0007669"/>
    <property type="project" value="TreeGrafter"/>
</dbReference>
<evidence type="ECO:0000313" key="16">
    <source>
        <dbReference type="EMBL" id="KJL19106.1"/>
    </source>
</evidence>
<dbReference type="GeneID" id="94443492"/>
<evidence type="ECO:0000256" key="10">
    <source>
        <dbReference type="ARBA" id="ARBA00022833"/>
    </source>
</evidence>
<evidence type="ECO:0000256" key="4">
    <source>
        <dbReference type="ARBA" id="ARBA00012564"/>
    </source>
</evidence>
<evidence type="ECO:0000259" key="15">
    <source>
        <dbReference type="Pfam" id="PF17900"/>
    </source>
</evidence>
<evidence type="ECO:0000256" key="6">
    <source>
        <dbReference type="ARBA" id="ARBA00022438"/>
    </source>
</evidence>
<dbReference type="PANTHER" id="PTHR11533:SF174">
    <property type="entry name" value="PUROMYCIN-SENSITIVE AMINOPEPTIDASE-RELATED"/>
    <property type="match status" value="1"/>
</dbReference>
<dbReference type="GO" id="GO:0016285">
    <property type="term" value="F:alanyl aminopeptidase activity"/>
    <property type="evidence" value="ECO:0007669"/>
    <property type="project" value="UniProtKB-EC"/>
</dbReference>
<keyword evidence="6 16" id="KW-0031">Aminopeptidase</keyword>
<dbReference type="SUPFAM" id="SSF63737">
    <property type="entry name" value="Leukotriene A4 hydrolase N-terminal domain"/>
    <property type="match status" value="1"/>
</dbReference>
<dbReference type="InterPro" id="IPR042097">
    <property type="entry name" value="Aminopeptidase_N-like_N_sf"/>
</dbReference>
<evidence type="ECO:0000313" key="17">
    <source>
        <dbReference type="Proteomes" id="UP000033572"/>
    </source>
</evidence>
<organism evidence="16 17">
    <name type="scientific">Microbacterium foliorum</name>
    <dbReference type="NCBI Taxonomy" id="104336"/>
    <lineage>
        <taxon>Bacteria</taxon>
        <taxon>Bacillati</taxon>
        <taxon>Actinomycetota</taxon>
        <taxon>Actinomycetes</taxon>
        <taxon>Micrococcales</taxon>
        <taxon>Microbacteriaceae</taxon>
        <taxon>Microbacterium</taxon>
    </lineage>
</organism>
<keyword evidence="9 16" id="KW-0378">Hydrolase</keyword>
<evidence type="ECO:0000256" key="8">
    <source>
        <dbReference type="ARBA" id="ARBA00022723"/>
    </source>
</evidence>
<evidence type="ECO:0000256" key="12">
    <source>
        <dbReference type="ARBA" id="ARBA00029811"/>
    </source>
</evidence>
<dbReference type="EMBL" id="JYIU01000045">
    <property type="protein sequence ID" value="KJL19106.1"/>
    <property type="molecule type" value="Genomic_DNA"/>
</dbReference>
<comment type="caution">
    <text evidence="16">The sequence shown here is derived from an EMBL/GenBank/DDBJ whole genome shotgun (WGS) entry which is preliminary data.</text>
</comment>
<evidence type="ECO:0000256" key="7">
    <source>
        <dbReference type="ARBA" id="ARBA00022670"/>
    </source>
</evidence>
<keyword evidence="7" id="KW-0645">Protease</keyword>
<dbReference type="GO" id="GO:0006508">
    <property type="term" value="P:proteolysis"/>
    <property type="evidence" value="ECO:0007669"/>
    <property type="project" value="UniProtKB-KW"/>
</dbReference>
<dbReference type="MEROPS" id="M01.033"/>
<evidence type="ECO:0000256" key="3">
    <source>
        <dbReference type="ARBA" id="ARBA00010136"/>
    </source>
</evidence>
<dbReference type="Gene3D" id="2.60.40.1730">
    <property type="entry name" value="tricorn interacting facor f3 domain"/>
    <property type="match status" value="1"/>
</dbReference>
<comment type="cofactor">
    <cofactor evidence="2">
        <name>Zn(2+)</name>
        <dbReference type="ChEBI" id="CHEBI:29105"/>
    </cofactor>
</comment>
<keyword evidence="8" id="KW-0479">Metal-binding</keyword>
<feature type="domain" description="Aminopeptidase N-like N-terminal" evidence="15">
    <location>
        <begin position="18"/>
        <end position="188"/>
    </location>
</feature>
<dbReference type="Proteomes" id="UP000033572">
    <property type="component" value="Unassembled WGS sequence"/>
</dbReference>
<dbReference type="GO" id="GO:0042277">
    <property type="term" value="F:peptide binding"/>
    <property type="evidence" value="ECO:0007669"/>
    <property type="project" value="TreeGrafter"/>
</dbReference>
<accession>A0A0F0KIK7</accession>
<keyword evidence="11" id="KW-0482">Metalloprotease</keyword>
<dbReference type="Pfam" id="PF01433">
    <property type="entry name" value="Peptidase_M1"/>
    <property type="match status" value="1"/>
</dbReference>
<keyword evidence="10" id="KW-0862">Zinc</keyword>
<evidence type="ECO:0000256" key="2">
    <source>
        <dbReference type="ARBA" id="ARBA00001947"/>
    </source>
</evidence>
<evidence type="ECO:0000256" key="11">
    <source>
        <dbReference type="ARBA" id="ARBA00023049"/>
    </source>
</evidence>
<dbReference type="InterPro" id="IPR014782">
    <property type="entry name" value="Peptidase_M1_dom"/>
</dbReference>
<dbReference type="KEGG" id="mfol:DXT68_03740"/>
<evidence type="ECO:0000256" key="13">
    <source>
        <dbReference type="ARBA" id="ARBA00031533"/>
    </source>
</evidence>
<dbReference type="Gene3D" id="1.10.390.10">
    <property type="entry name" value="Neutral Protease Domain 2"/>
    <property type="match status" value="1"/>
</dbReference>
<dbReference type="PRINTS" id="PR00756">
    <property type="entry name" value="ALADIPTASE"/>
</dbReference>
<dbReference type="EC" id="3.4.11.2" evidence="4"/>